<accession>A0A814G3E3</accession>
<evidence type="ECO:0000313" key="1">
    <source>
        <dbReference type="EMBL" id="CAF0990738.1"/>
    </source>
</evidence>
<reference evidence="1" key="1">
    <citation type="submission" date="2021-02" db="EMBL/GenBank/DDBJ databases">
        <authorList>
            <person name="Nowell W R."/>
        </authorList>
    </citation>
    <scope>NUCLEOTIDE SEQUENCE</scope>
</reference>
<dbReference type="EMBL" id="CAJOBB010010914">
    <property type="protein sequence ID" value="CAF4252910.1"/>
    <property type="molecule type" value="Genomic_DNA"/>
</dbReference>
<sequence>MTAYTPGLYAFMEDIRMTIGTCPINKDWIKKCYGETEVRKLFNKPISCSGTILGTWFAILSYLSIMESEILSTPVACKARMGTDQAIHNYIIYNEKIPNVTIHHISHEYGFIGTLGYPLWLKRNQFGLVQNANGSVYAVIHQWDRSEQMKIQFQQEYQIIPSNIRDKKNLV</sequence>
<organism evidence="1 3">
    <name type="scientific">Adineta steineri</name>
    <dbReference type="NCBI Taxonomy" id="433720"/>
    <lineage>
        <taxon>Eukaryota</taxon>
        <taxon>Metazoa</taxon>
        <taxon>Spiralia</taxon>
        <taxon>Gnathifera</taxon>
        <taxon>Rotifera</taxon>
        <taxon>Eurotatoria</taxon>
        <taxon>Bdelloidea</taxon>
        <taxon>Adinetida</taxon>
        <taxon>Adinetidae</taxon>
        <taxon>Adineta</taxon>
    </lineage>
</organism>
<comment type="caution">
    <text evidence="1">The sequence shown here is derived from an EMBL/GenBank/DDBJ whole genome shotgun (WGS) entry which is preliminary data.</text>
</comment>
<evidence type="ECO:0000313" key="2">
    <source>
        <dbReference type="EMBL" id="CAF4252910.1"/>
    </source>
</evidence>
<dbReference type="AlphaFoldDB" id="A0A814G3E3"/>
<dbReference type="Proteomes" id="UP000663868">
    <property type="component" value="Unassembled WGS sequence"/>
</dbReference>
<name>A0A814G3E3_9BILA</name>
<evidence type="ECO:0000313" key="3">
    <source>
        <dbReference type="Proteomes" id="UP000663860"/>
    </source>
</evidence>
<proteinExistence type="predicted"/>
<protein>
    <submittedName>
        <fullName evidence="1">Uncharacterized protein</fullName>
    </submittedName>
</protein>
<dbReference type="Proteomes" id="UP000663860">
    <property type="component" value="Unassembled WGS sequence"/>
</dbReference>
<dbReference type="EMBL" id="CAJNOE010000157">
    <property type="protein sequence ID" value="CAF0990738.1"/>
    <property type="molecule type" value="Genomic_DNA"/>
</dbReference>
<gene>
    <name evidence="1" type="ORF">IZO911_LOCUS17089</name>
    <name evidence="2" type="ORF">KXQ929_LOCUS42907</name>
</gene>